<dbReference type="Proteomes" id="UP000694843">
    <property type="component" value="Unplaced"/>
</dbReference>
<dbReference type="SUPFAM" id="SSF53850">
    <property type="entry name" value="Periplasmic binding protein-like II"/>
    <property type="match status" value="1"/>
</dbReference>
<dbReference type="KEGG" id="hazt:108668384"/>
<dbReference type="OMA" id="FFTAMEG"/>
<evidence type="ECO:0000313" key="3">
    <source>
        <dbReference type="RefSeq" id="XP_018011078.1"/>
    </source>
</evidence>
<organism evidence="1 3">
    <name type="scientific">Hyalella azteca</name>
    <name type="common">Amphipod</name>
    <dbReference type="NCBI Taxonomy" id="294128"/>
    <lineage>
        <taxon>Eukaryota</taxon>
        <taxon>Metazoa</taxon>
        <taxon>Ecdysozoa</taxon>
        <taxon>Arthropoda</taxon>
        <taxon>Crustacea</taxon>
        <taxon>Multicrustacea</taxon>
        <taxon>Malacostraca</taxon>
        <taxon>Eumalacostraca</taxon>
        <taxon>Peracarida</taxon>
        <taxon>Amphipoda</taxon>
        <taxon>Senticaudata</taxon>
        <taxon>Talitrida</taxon>
        <taxon>Talitroidea</taxon>
        <taxon>Hyalellidae</taxon>
        <taxon>Hyalella</taxon>
    </lineage>
</organism>
<gene>
    <name evidence="2 3" type="primary">LOC108668384</name>
</gene>
<dbReference type="Pfam" id="PF12974">
    <property type="entry name" value="Phosphonate-bd"/>
    <property type="match status" value="1"/>
</dbReference>
<evidence type="ECO:0000313" key="1">
    <source>
        <dbReference type="Proteomes" id="UP000694843"/>
    </source>
</evidence>
<dbReference type="Gene3D" id="3.40.190.10">
    <property type="entry name" value="Periplasmic binding protein-like II"/>
    <property type="match status" value="2"/>
</dbReference>
<sequence length="287" mass="31354">MPPQRITMATYGGPSISVRYYEALKQHIEAQTGLVVDLLYDTDRLGPSVERGDHQHVDVAFTSTRYGLDVQQKGGEAAYVVLPVGPVTAHPDDPTVRDVGYYSVVVARADQTYGSTTEFLDLRGSKLAISDAQSFSSVTALLNKLKLSGENAAFFHTVHKLGSHEACLKSLMEIALEVAVVDNLALHNFLIRHPRAAEKLKRLHVLGPHPPPPVLVNKRLDEGTRAQILKALKMLQPQTSDPACQDVLVKLAPYGVLGFGAPEADLFDNALVMLENCQKLSLDGVYY</sequence>
<protein>
    <submittedName>
        <fullName evidence="2 3">Uncharacterized protein LOC108668384</fullName>
    </submittedName>
</protein>
<proteinExistence type="predicted"/>
<dbReference type="PANTHER" id="PTHR35841">
    <property type="entry name" value="PHOSPHONATES-BINDING PERIPLASMIC PROTEIN"/>
    <property type="match status" value="1"/>
</dbReference>
<dbReference type="RefSeq" id="XP_018011078.1">
    <property type="nucleotide sequence ID" value="XM_018155589.2"/>
</dbReference>
<accession>A0A8B7NBU7</accession>
<name>A0A8B7NBU7_HYAAZ</name>
<dbReference type="GeneID" id="108668384"/>
<evidence type="ECO:0000313" key="2">
    <source>
        <dbReference type="RefSeq" id="XP_018011077.1"/>
    </source>
</evidence>
<dbReference type="RefSeq" id="XP_018011077.1">
    <property type="nucleotide sequence ID" value="XM_018155588.2"/>
</dbReference>
<keyword evidence="1" id="KW-1185">Reference proteome</keyword>
<dbReference type="OrthoDB" id="5310573at2759"/>
<reference evidence="2 3" key="1">
    <citation type="submission" date="2025-04" db="UniProtKB">
        <authorList>
            <consortium name="RefSeq"/>
        </authorList>
    </citation>
    <scope>IDENTIFICATION</scope>
    <source>
        <tissue evidence="2 3">Whole organism</tissue>
    </source>
</reference>
<dbReference type="AlphaFoldDB" id="A0A8B7NBU7"/>
<dbReference type="PANTHER" id="PTHR35841:SF1">
    <property type="entry name" value="PHOSPHONATES-BINDING PERIPLASMIC PROTEIN"/>
    <property type="match status" value="1"/>
</dbReference>